<feature type="domain" description="WSC" evidence="7">
    <location>
        <begin position="1328"/>
        <end position="1426"/>
    </location>
</feature>
<evidence type="ECO:0000256" key="4">
    <source>
        <dbReference type="ARBA" id="ARBA00022989"/>
    </source>
</evidence>
<evidence type="ECO:0000256" key="1">
    <source>
        <dbReference type="ARBA" id="ARBA00004167"/>
    </source>
</evidence>
<evidence type="ECO:0000256" key="2">
    <source>
        <dbReference type="ARBA" id="ARBA00022692"/>
    </source>
</evidence>
<feature type="non-terminal residue" evidence="8">
    <location>
        <position position="1626"/>
    </location>
</feature>
<evidence type="ECO:0000313" key="9">
    <source>
        <dbReference type="Proteomes" id="UP000729357"/>
    </source>
</evidence>
<keyword evidence="6" id="KW-0325">Glycoprotein</keyword>
<dbReference type="PANTHER" id="PTHR24269">
    <property type="entry name" value="KREMEN PROTEIN"/>
    <property type="match status" value="1"/>
</dbReference>
<organism evidence="8 9">
    <name type="scientific">Aureobasidium melanogenum</name>
    <name type="common">Aureobasidium pullulans var. melanogenum</name>
    <dbReference type="NCBI Taxonomy" id="46634"/>
    <lineage>
        <taxon>Eukaryota</taxon>
        <taxon>Fungi</taxon>
        <taxon>Dikarya</taxon>
        <taxon>Ascomycota</taxon>
        <taxon>Pezizomycotina</taxon>
        <taxon>Dothideomycetes</taxon>
        <taxon>Dothideomycetidae</taxon>
        <taxon>Dothideales</taxon>
        <taxon>Saccotheciaceae</taxon>
        <taxon>Aureobasidium</taxon>
    </lineage>
</organism>
<evidence type="ECO:0000313" key="8">
    <source>
        <dbReference type="EMBL" id="KAG9990876.1"/>
    </source>
</evidence>
<evidence type="ECO:0000256" key="5">
    <source>
        <dbReference type="ARBA" id="ARBA00023136"/>
    </source>
</evidence>
<keyword evidence="4" id="KW-1133">Transmembrane helix</keyword>
<dbReference type="InterPro" id="IPR002889">
    <property type="entry name" value="WSC_carb-bd"/>
</dbReference>
<proteinExistence type="predicted"/>
<feature type="domain" description="WSC" evidence="7">
    <location>
        <begin position="1075"/>
        <end position="1173"/>
    </location>
</feature>
<evidence type="ECO:0000256" key="3">
    <source>
        <dbReference type="ARBA" id="ARBA00022729"/>
    </source>
</evidence>
<evidence type="ECO:0000259" key="7">
    <source>
        <dbReference type="PROSITE" id="PS51212"/>
    </source>
</evidence>
<keyword evidence="2" id="KW-0812">Transmembrane</keyword>
<dbReference type="EMBL" id="JAHFXS010000014">
    <property type="protein sequence ID" value="KAG9990876.1"/>
    <property type="molecule type" value="Genomic_DNA"/>
</dbReference>
<dbReference type="PROSITE" id="PS51212">
    <property type="entry name" value="WSC"/>
    <property type="match status" value="4"/>
</dbReference>
<keyword evidence="9" id="KW-1185">Reference proteome</keyword>
<comment type="subcellular location">
    <subcellularLocation>
        <location evidence="1">Membrane</location>
        <topology evidence="1">Single-pass membrane protein</topology>
    </subcellularLocation>
</comment>
<dbReference type="InterPro" id="IPR051836">
    <property type="entry name" value="Kremen_rcpt"/>
</dbReference>
<dbReference type="Proteomes" id="UP000729357">
    <property type="component" value="Unassembled WGS sequence"/>
</dbReference>
<evidence type="ECO:0000256" key="6">
    <source>
        <dbReference type="ARBA" id="ARBA00023180"/>
    </source>
</evidence>
<dbReference type="InterPro" id="IPR013783">
    <property type="entry name" value="Ig-like_fold"/>
</dbReference>
<dbReference type="Gene3D" id="2.60.40.10">
    <property type="entry name" value="Immunoglobulins"/>
    <property type="match status" value="1"/>
</dbReference>
<dbReference type="Pfam" id="PF01822">
    <property type="entry name" value="WSC"/>
    <property type="match status" value="4"/>
</dbReference>
<dbReference type="SMART" id="SM00321">
    <property type="entry name" value="WSC"/>
    <property type="match status" value="4"/>
</dbReference>
<gene>
    <name evidence="8" type="ORF">KCU98_g807</name>
</gene>
<keyword evidence="3" id="KW-0732">Signal</keyword>
<comment type="caution">
    <text evidence="8">The sequence shown here is derived from an EMBL/GenBank/DDBJ whole genome shotgun (WGS) entry which is preliminary data.</text>
</comment>
<feature type="domain" description="WSC" evidence="7">
    <location>
        <begin position="1212"/>
        <end position="1309"/>
    </location>
</feature>
<dbReference type="PANTHER" id="PTHR24269:SF16">
    <property type="entry name" value="PROTEIN SLG1"/>
    <property type="match status" value="1"/>
</dbReference>
<dbReference type="GO" id="GO:0005886">
    <property type="term" value="C:plasma membrane"/>
    <property type="evidence" value="ECO:0007669"/>
    <property type="project" value="TreeGrafter"/>
</dbReference>
<protein>
    <submittedName>
        <fullName evidence="8">WSC domain-containing protein</fullName>
    </submittedName>
</protein>
<accession>A0A9P8G4L7</accession>
<keyword evidence="5" id="KW-0472">Membrane</keyword>
<reference evidence="8" key="1">
    <citation type="journal article" date="2021" name="J Fungi (Basel)">
        <title>Virulence traits and population genomics of the black yeast Aureobasidium melanogenum.</title>
        <authorList>
            <person name="Cernosa A."/>
            <person name="Sun X."/>
            <person name="Gostincar C."/>
            <person name="Fang C."/>
            <person name="Gunde-Cimerman N."/>
            <person name="Song Z."/>
        </authorList>
    </citation>
    <scope>NUCLEOTIDE SEQUENCE</scope>
    <source>
        <strain evidence="8">EXF-9298</strain>
    </source>
</reference>
<sequence length="1626" mass="173238">MKFRAEGCGLRPKDLVPAAKVGRDLQLAAVASTDSYRDADVAQTGYLPNHNMDPAVVDSAQFGQLWKVSFNAKEQFYAKPLVFTPAATGVQILFLASSQNYIRTLNAKTGAVLNTRQVHPPFLQSDIGCTDIPNTIGIIGTPVIDPNTEIAYFFSKTYIPNYRVAGNTGVPNGVYYFHGVYLDTLQDVPGFPILIDGSVADNDANDYFVGGVVLQRPSLVQVGNYVYGGFGGHCDLFNYTGLVVGIDVVNKNIASQWAVSVGPLVPHSGNLLQNGAGGEGGVWQSGVGLSTDGSRLFFATGNGNADQNNGVPATGRSGCQTLGESVVNLAIDSSTGKLSTQDYFQPYDYENMDGGDQDFGSGGVTLLDPTVFKGTGVNRMAVGAGKNGKIYIMNADNLGGYKQGPGGSDGVVQTINTQKAVFGGSGSYPLEGGFLYSTPVGYPTYVYQLGFDGAGVPQFAQVASTKETSAGRVGVGIPTITSLNGQPGTAILWMTDPDAGIRAWYAVPKSDGTMKSIAMPQIQGVNKFQRPAFGDTRLYTTDASGNLYCLGSPVNLPLNCSSPIDFGSVSLGSSAKQIVNCTALININQITNVQTADSNFVVHLSDLPKGAITVGQQFSFPVVWNLTQAVVNNVVNASFGSTSPGFKSTPLTITTNNAVTGFATVFPISLTGREVSQAPFLDTTPSTVDFGGVILVGASGDSDGKTIGSTMTIRNDGLAPLVIAGYAWTQDEIDDDDVDWTNVTQSDDGTFILGPGFYATDLPPVNSTVNPSQSIIVDLVFAPENGTGNYFSFFNIWTNGGITDTILEGSASTAPIANMSISTSEHGWTDVTTQSAPVMDFGYVQAGTTQSLQIRICNEGGSVLDISKSKPPNGVFYISDPAELHEELQIAPNTCAYGTVLMSPPTEHYNQPDQQVNNAWTLNTDDLNFGVHVVQIQGVIQSGHVGPQNSTGNPTYTYLGCFQDNTNGKLLPNQLYAGNNNTNGMCQNLATPGGYVFTGTEYQIECYAGNTPPPLSLQVQDSLCNYPCAGNQNDTCGGNTGTGLISVFYDATRYTPGSNATSGPGGLPIPPNVGNFTYSGCWSDNVNGRALSGFAPSAPANGTTYESCASACLGWEFFGVEYGNQCFCGDNVDNGAVLQASNNPDVNGCGMFCQGNSSEYCGGPNRMNVFQYNGTLPAIPSNAAGNNGNNNNGANPGPAATTSIQNTTSNGAYNYFGCWLDNVAGRALTNHALNGQTVGPDTCAAACSGYQYFGLEYGDECYCANTIGANSTIAPGGSNTALNGCNMACAGASNFTCGGPNRLSVYSLNANANITRIVDPVTVGSFGNWTYQGCYSEATNSRALSQLQMPIPGANVTVQTCAAACSGYTYFGVEYSSQCFCSNFISAGSNLVAGSTPDSTGCSTIQRLRSIIDEHSIERIHCFFALLFVIDHKRYSHNVVLEHDSHVTYFRIQHRIIIPNSFECWVFFPRLIGVVGTTLVFASLIQLNYGPICLKLINIIRFDGPIKYLVIYCLFYSLIVDWCLDCKWDIFGLCSSDKHAKFIGRVKLVYSVKHICYLKFGRLIKFIKLVCFVKFVKFIELVRFQLELCILVDVLFRIKQSWPGHNISCVKLQLSSKQQHIIVFEQ</sequence>
<reference evidence="8" key="2">
    <citation type="submission" date="2021-08" db="EMBL/GenBank/DDBJ databases">
        <authorList>
            <person name="Gostincar C."/>
            <person name="Sun X."/>
            <person name="Song Z."/>
            <person name="Gunde-Cimerman N."/>
        </authorList>
    </citation>
    <scope>NUCLEOTIDE SEQUENCE</scope>
    <source>
        <strain evidence="8">EXF-9298</strain>
    </source>
</reference>
<name>A0A9P8G4L7_AURME</name>
<feature type="domain" description="WSC" evidence="7">
    <location>
        <begin position="955"/>
        <end position="1051"/>
    </location>
</feature>